<comment type="caution">
    <text evidence="1">The sequence shown here is derived from an EMBL/GenBank/DDBJ whole genome shotgun (WGS) entry which is preliminary data.</text>
</comment>
<evidence type="ECO:0000313" key="1">
    <source>
        <dbReference type="EMBL" id="NIH56255.1"/>
    </source>
</evidence>
<organism evidence="1 2">
    <name type="scientific">Brooklawnia cerclae</name>
    <dbReference type="NCBI Taxonomy" id="349934"/>
    <lineage>
        <taxon>Bacteria</taxon>
        <taxon>Bacillati</taxon>
        <taxon>Actinomycetota</taxon>
        <taxon>Actinomycetes</taxon>
        <taxon>Propionibacteriales</taxon>
        <taxon>Propionibacteriaceae</taxon>
        <taxon>Brooklawnia</taxon>
    </lineage>
</organism>
<proteinExistence type="predicted"/>
<reference evidence="1 2" key="1">
    <citation type="submission" date="2020-02" db="EMBL/GenBank/DDBJ databases">
        <title>Sequencing the genomes of 1000 actinobacteria strains.</title>
        <authorList>
            <person name="Klenk H.-P."/>
        </authorList>
    </citation>
    <scope>NUCLEOTIDE SEQUENCE [LARGE SCALE GENOMIC DNA]</scope>
    <source>
        <strain evidence="1 2">DSM 19609</strain>
    </source>
</reference>
<protein>
    <recommendedName>
        <fullName evidence="3">Lipoprotein</fullName>
    </recommendedName>
</protein>
<evidence type="ECO:0008006" key="3">
    <source>
        <dbReference type="Google" id="ProtNLM"/>
    </source>
</evidence>
<dbReference type="RefSeq" id="WP_167165229.1">
    <property type="nucleotide sequence ID" value="NZ_BAAAOO010000002.1"/>
</dbReference>
<gene>
    <name evidence="1" type="ORF">FB473_000900</name>
</gene>
<dbReference type="EMBL" id="JAAMOZ010000001">
    <property type="protein sequence ID" value="NIH56255.1"/>
    <property type="molecule type" value="Genomic_DNA"/>
</dbReference>
<keyword evidence="2" id="KW-1185">Reference proteome</keyword>
<accession>A0ABX0SCZ4</accession>
<name>A0ABX0SCZ4_9ACTN</name>
<evidence type="ECO:0000313" key="2">
    <source>
        <dbReference type="Proteomes" id="UP000749311"/>
    </source>
</evidence>
<sequence length="129" mass="13564">MGWWKDQMERSRTFAADHKFDAVFQGARINGGEVSYGFKTWPVADCSAQAQTGAELHKMSLGRVAGGAVLLGPLGAVLGGMAKKDKTKVYVALQTPDGPQVIEGPAKDQAAAMTFAARLNAAAEAARAQ</sequence>
<dbReference type="Proteomes" id="UP000749311">
    <property type="component" value="Unassembled WGS sequence"/>
</dbReference>